<proteinExistence type="predicted"/>
<gene>
    <name evidence="1" type="ORF">GCM10025874_20320</name>
</gene>
<evidence type="ECO:0000313" key="1">
    <source>
        <dbReference type="EMBL" id="GMA28779.1"/>
    </source>
</evidence>
<dbReference type="EMBL" id="BSUL01000001">
    <property type="protein sequence ID" value="GMA28779.1"/>
    <property type="molecule type" value="Genomic_DNA"/>
</dbReference>
<keyword evidence="2" id="KW-1185">Reference proteome</keyword>
<reference evidence="1 2" key="1">
    <citation type="journal article" date="2014" name="Int. J. Syst. Evol. Microbiol.">
        <title>Complete genome sequence of Corynebacterium casei LMG S-19264T (=DSM 44701T), isolated from a smear-ripened cheese.</title>
        <authorList>
            <consortium name="US DOE Joint Genome Institute (JGI-PGF)"/>
            <person name="Walter F."/>
            <person name="Albersmeier A."/>
            <person name="Kalinowski J."/>
            <person name="Ruckert C."/>
        </authorList>
    </citation>
    <scope>NUCLEOTIDE SEQUENCE [LARGE SCALE GENOMIC DNA]</scope>
    <source>
        <strain evidence="1 2">NBRC 112289</strain>
    </source>
</reference>
<evidence type="ECO:0000313" key="2">
    <source>
        <dbReference type="Proteomes" id="UP001157160"/>
    </source>
</evidence>
<accession>A0AA37UEN2</accession>
<protein>
    <submittedName>
        <fullName evidence="1">Uncharacterized protein</fullName>
    </submittedName>
</protein>
<comment type="caution">
    <text evidence="1">The sequence shown here is derived from an EMBL/GenBank/DDBJ whole genome shotgun (WGS) entry which is preliminary data.</text>
</comment>
<dbReference type="AlphaFoldDB" id="A0AA37UEN2"/>
<sequence>MSSGPRILLYSAAPKALRTSTTTAVRLIAWPMPLAKLATESGNWSAKRKRPPQPKIAMPVKIAIATNGLRWSSAAPMTNLPTEAPSSSSEKMLAATVSAMPVLVR</sequence>
<dbReference type="Proteomes" id="UP001157160">
    <property type="component" value="Unassembled WGS sequence"/>
</dbReference>
<organism evidence="1 2">
    <name type="scientific">Arenivirga flava</name>
    <dbReference type="NCBI Taxonomy" id="1930060"/>
    <lineage>
        <taxon>Bacteria</taxon>
        <taxon>Bacillati</taxon>
        <taxon>Actinomycetota</taxon>
        <taxon>Actinomycetes</taxon>
        <taxon>Micrococcales</taxon>
        <taxon>Microbacteriaceae</taxon>
        <taxon>Arenivirga</taxon>
    </lineage>
</organism>
<name>A0AA37UEN2_9MICO</name>